<dbReference type="GO" id="GO:0052621">
    <property type="term" value="F:diguanylate cyclase activity"/>
    <property type="evidence" value="ECO:0007669"/>
    <property type="project" value="UniProtKB-EC"/>
</dbReference>
<proteinExistence type="predicted"/>
<evidence type="ECO:0000313" key="6">
    <source>
        <dbReference type="Proteomes" id="UP000016587"/>
    </source>
</evidence>
<dbReference type="GO" id="GO:0005886">
    <property type="term" value="C:plasma membrane"/>
    <property type="evidence" value="ECO:0007669"/>
    <property type="project" value="TreeGrafter"/>
</dbReference>
<dbReference type="PANTHER" id="PTHR45138:SF9">
    <property type="entry name" value="DIGUANYLATE CYCLASE DGCM-RELATED"/>
    <property type="match status" value="1"/>
</dbReference>
<sequence>MNAFALGFHEEERVIARCRTCLEQAEHDDCCMREEFTFLLGEYEKLFRQSMRLVKMGDRMQQKLATLNEALERKQEELLRLAATDMLTGLANRRAFMETAHQALSRATRHALPLSLFLVDADHFKRINDTYGHDAGDLVLRNIAVIGKASLRAEDLFARLGGEEFAALLPDADLAESLQVADRLRSNMAQCAVPVQGHRIGYTVSIGVATIGGRVDTVDRLIKAADEALYAAKAAGRNQVAAHAPLHSCTPAPCGATPPGG</sequence>
<dbReference type="InterPro" id="IPR000160">
    <property type="entry name" value="GGDEF_dom"/>
</dbReference>
<dbReference type="SUPFAM" id="SSF55073">
    <property type="entry name" value="Nucleotide cyclase"/>
    <property type="match status" value="1"/>
</dbReference>
<evidence type="ECO:0000256" key="3">
    <source>
        <dbReference type="SAM" id="Coils"/>
    </source>
</evidence>
<dbReference type="PANTHER" id="PTHR45138">
    <property type="entry name" value="REGULATORY COMPONENTS OF SENSORY TRANSDUCTION SYSTEM"/>
    <property type="match status" value="1"/>
</dbReference>
<protein>
    <recommendedName>
        <fullName evidence="1">diguanylate cyclase</fullName>
        <ecNumber evidence="1">2.7.7.65</ecNumber>
    </recommendedName>
</protein>
<dbReference type="Proteomes" id="UP000016587">
    <property type="component" value="Chromosome"/>
</dbReference>
<dbReference type="AlphaFoldDB" id="T2G8B0"/>
<feature type="domain" description="GGDEF" evidence="4">
    <location>
        <begin position="112"/>
        <end position="245"/>
    </location>
</feature>
<evidence type="ECO:0000256" key="1">
    <source>
        <dbReference type="ARBA" id="ARBA00012528"/>
    </source>
</evidence>
<evidence type="ECO:0000259" key="4">
    <source>
        <dbReference type="PROSITE" id="PS50887"/>
    </source>
</evidence>
<dbReference type="STRING" id="1121448.DGI_0616"/>
<comment type="catalytic activity">
    <reaction evidence="2">
        <text>2 GTP = 3',3'-c-di-GMP + 2 diphosphate</text>
        <dbReference type="Rhea" id="RHEA:24898"/>
        <dbReference type="ChEBI" id="CHEBI:33019"/>
        <dbReference type="ChEBI" id="CHEBI:37565"/>
        <dbReference type="ChEBI" id="CHEBI:58805"/>
        <dbReference type="EC" id="2.7.7.65"/>
    </reaction>
</comment>
<dbReference type="HOGENOM" id="CLU_064267_0_0_7"/>
<reference evidence="6" key="2">
    <citation type="submission" date="2013-07" db="EMBL/GenBank/DDBJ databases">
        <authorList>
            <person name="Morais-Silva F.O."/>
            <person name="Rezende A.M."/>
            <person name="Pimentel C."/>
            <person name="Resende D.M."/>
            <person name="Santos C.I."/>
            <person name="Clemente C."/>
            <person name="de Oliveira L.M."/>
            <person name="da Silva S.M."/>
            <person name="Costa D.A."/>
            <person name="Varela-Raposo A."/>
            <person name="Horacio E.C.A."/>
            <person name="Matos M."/>
            <person name="Flores O."/>
            <person name="Ruiz J.C."/>
            <person name="Rodrigues-Pousada C."/>
        </authorList>
    </citation>
    <scope>NUCLEOTIDE SEQUENCE [LARGE SCALE GENOMIC DNA]</scope>
    <source>
        <strain evidence="6">ATCC 19364 / DSM 1382 / NCIMB 9332 / VKM B-1759</strain>
    </source>
</reference>
<dbReference type="KEGG" id="dgg:DGI_0616"/>
<feature type="coiled-coil region" evidence="3">
    <location>
        <begin position="57"/>
        <end position="84"/>
    </location>
</feature>
<dbReference type="InterPro" id="IPR050469">
    <property type="entry name" value="Diguanylate_Cyclase"/>
</dbReference>
<gene>
    <name evidence="5" type="ORF">DGI_0616</name>
</gene>
<dbReference type="Pfam" id="PF00990">
    <property type="entry name" value="GGDEF"/>
    <property type="match status" value="1"/>
</dbReference>
<dbReference type="NCBIfam" id="TIGR00254">
    <property type="entry name" value="GGDEF"/>
    <property type="match status" value="1"/>
</dbReference>
<reference evidence="5 6" key="1">
    <citation type="journal article" date="2013" name="J. Bacteriol.">
        <title>Roles of HynAB and Ech, the only two hydrogenases found in the model sulfate reducer Desulfovibrio gigas.</title>
        <authorList>
            <person name="Morais-Silva F.O."/>
            <person name="Santos C.I."/>
            <person name="Rodrigues R."/>
            <person name="Pereira I.A."/>
            <person name="Rodrigues-Pousada C."/>
        </authorList>
    </citation>
    <scope>NUCLEOTIDE SEQUENCE [LARGE SCALE GENOMIC DNA]</scope>
    <source>
        <strain evidence="6">ATCC 19364 / DSM 1382 / NCIMB 9332 / VKM B-1759</strain>
    </source>
</reference>
<dbReference type="EMBL" id="CP006585">
    <property type="protein sequence ID" value="AGW12523.1"/>
    <property type="molecule type" value="Genomic_DNA"/>
</dbReference>
<accession>T2G8B0</accession>
<dbReference type="GO" id="GO:0043709">
    <property type="term" value="P:cell adhesion involved in single-species biofilm formation"/>
    <property type="evidence" value="ECO:0007669"/>
    <property type="project" value="TreeGrafter"/>
</dbReference>
<dbReference type="GO" id="GO:1902201">
    <property type="term" value="P:negative regulation of bacterial-type flagellum-dependent cell motility"/>
    <property type="evidence" value="ECO:0007669"/>
    <property type="project" value="TreeGrafter"/>
</dbReference>
<dbReference type="PATRIC" id="fig|1121448.10.peg.617"/>
<name>T2G8B0_MEGG1</name>
<dbReference type="Gene3D" id="3.30.70.270">
    <property type="match status" value="1"/>
</dbReference>
<keyword evidence="6" id="KW-1185">Reference proteome</keyword>
<dbReference type="PROSITE" id="PS50887">
    <property type="entry name" value="GGDEF"/>
    <property type="match status" value="1"/>
</dbReference>
<dbReference type="FunFam" id="3.30.70.270:FF:000001">
    <property type="entry name" value="Diguanylate cyclase domain protein"/>
    <property type="match status" value="1"/>
</dbReference>
<dbReference type="InterPro" id="IPR029787">
    <property type="entry name" value="Nucleotide_cyclase"/>
</dbReference>
<organism evidence="5 6">
    <name type="scientific">Megalodesulfovibrio gigas (strain ATCC 19364 / DSM 1382 / NCIMB 9332 / VKM B-1759)</name>
    <name type="common">Desulfovibrio gigas</name>
    <dbReference type="NCBI Taxonomy" id="1121448"/>
    <lineage>
        <taxon>Bacteria</taxon>
        <taxon>Pseudomonadati</taxon>
        <taxon>Thermodesulfobacteriota</taxon>
        <taxon>Desulfovibrionia</taxon>
        <taxon>Desulfovibrionales</taxon>
        <taxon>Desulfovibrionaceae</taxon>
        <taxon>Megalodesulfovibrio</taxon>
    </lineage>
</organism>
<keyword evidence="3" id="KW-0175">Coiled coil</keyword>
<dbReference type="InterPro" id="IPR043128">
    <property type="entry name" value="Rev_trsase/Diguanyl_cyclase"/>
</dbReference>
<evidence type="ECO:0000313" key="5">
    <source>
        <dbReference type="EMBL" id="AGW12523.1"/>
    </source>
</evidence>
<evidence type="ECO:0000256" key="2">
    <source>
        <dbReference type="ARBA" id="ARBA00034247"/>
    </source>
</evidence>
<dbReference type="SMART" id="SM00267">
    <property type="entry name" value="GGDEF"/>
    <property type="match status" value="1"/>
</dbReference>
<dbReference type="CDD" id="cd01949">
    <property type="entry name" value="GGDEF"/>
    <property type="match status" value="1"/>
</dbReference>
<dbReference type="eggNOG" id="COG3706">
    <property type="taxonomic scope" value="Bacteria"/>
</dbReference>
<dbReference type="EC" id="2.7.7.65" evidence="1"/>